<protein>
    <submittedName>
        <fullName evidence="2">Protein kinase domain-containing protein</fullName>
    </submittedName>
</protein>
<dbReference type="Gene3D" id="1.10.510.10">
    <property type="entry name" value="Transferase(Phosphotransferase) domain 1"/>
    <property type="match status" value="2"/>
</dbReference>
<proteinExistence type="predicted"/>
<evidence type="ECO:0000313" key="1">
    <source>
        <dbReference type="Proteomes" id="UP000035642"/>
    </source>
</evidence>
<dbReference type="InterPro" id="IPR011009">
    <property type="entry name" value="Kinase-like_dom_sf"/>
</dbReference>
<dbReference type="PANTHER" id="PTHR11909">
    <property type="entry name" value="CASEIN KINASE-RELATED"/>
    <property type="match status" value="1"/>
</dbReference>
<name>A0A0K0CU25_ANGCA</name>
<dbReference type="WBParaSite" id="ACAC_0000066701-mRNA-1">
    <property type="protein sequence ID" value="ACAC_0000066701-mRNA-1"/>
    <property type="gene ID" value="ACAC_0000066701"/>
</dbReference>
<reference evidence="2" key="2">
    <citation type="submission" date="2017-02" db="UniProtKB">
        <authorList>
            <consortium name="WormBaseParasite"/>
        </authorList>
    </citation>
    <scope>IDENTIFICATION</scope>
</reference>
<accession>A0A0K0CU25</accession>
<dbReference type="AlphaFoldDB" id="A0A0K0CU25"/>
<dbReference type="STRING" id="6313.A0A0K0CU25"/>
<evidence type="ECO:0000313" key="2">
    <source>
        <dbReference type="WBParaSite" id="ACAC_0000066701-mRNA-1"/>
    </source>
</evidence>
<dbReference type="SUPFAM" id="SSF56112">
    <property type="entry name" value="Protein kinase-like (PK-like)"/>
    <property type="match status" value="1"/>
</dbReference>
<sequence>MLYNNDLGLPELRDAKNHRKFYAMKVEKQLNCERPVLKLDVAVLSQLRTAVGFPTLIVAGRTDAFKFCVMQLLGPDLRSLMLVMPSKKFSPPTAYKVAIQTLDRLETLHDIGYLNRNEDGTLVRRRIYGPCVGTFPFAPLASATMRDQAPKDDLEGWFYMIMEIFIGFLPWYHEKMTLDHGLTREWKQYARGAFKSTMLRSLPCEFTPIFNNIITMRFEERPRYYFIRRMVSASAIRQGVDLNTPYDWQVVPALLSLVKETTEYDSPPTASVTNKLEDDHELATADICHLSNPMVSVATGVP</sequence>
<dbReference type="Proteomes" id="UP000035642">
    <property type="component" value="Unassembled WGS sequence"/>
</dbReference>
<dbReference type="InterPro" id="IPR050235">
    <property type="entry name" value="CK1_Ser-Thr_kinase"/>
</dbReference>
<keyword evidence="1" id="KW-1185">Reference proteome</keyword>
<reference evidence="1" key="1">
    <citation type="submission" date="2012-09" db="EMBL/GenBank/DDBJ databases">
        <authorList>
            <person name="Martin A.A."/>
        </authorList>
    </citation>
    <scope>NUCLEOTIDE SEQUENCE</scope>
</reference>
<organism evidence="1 2">
    <name type="scientific">Angiostrongylus cantonensis</name>
    <name type="common">Rat lungworm</name>
    <dbReference type="NCBI Taxonomy" id="6313"/>
    <lineage>
        <taxon>Eukaryota</taxon>
        <taxon>Metazoa</taxon>
        <taxon>Ecdysozoa</taxon>
        <taxon>Nematoda</taxon>
        <taxon>Chromadorea</taxon>
        <taxon>Rhabditida</taxon>
        <taxon>Rhabditina</taxon>
        <taxon>Rhabditomorpha</taxon>
        <taxon>Strongyloidea</taxon>
        <taxon>Metastrongylidae</taxon>
        <taxon>Angiostrongylus</taxon>
    </lineage>
</organism>